<dbReference type="OrthoDB" id="10360565at2759"/>
<dbReference type="Proteomes" id="UP000789396">
    <property type="component" value="Unassembled WGS sequence"/>
</dbReference>
<gene>
    <name evidence="1" type="ORF">RFULGI_LOCUS13070</name>
</gene>
<accession>A0A9N9IRA5</accession>
<keyword evidence="2" id="KW-1185">Reference proteome</keyword>
<organism evidence="1 2">
    <name type="scientific">Racocetra fulgida</name>
    <dbReference type="NCBI Taxonomy" id="60492"/>
    <lineage>
        <taxon>Eukaryota</taxon>
        <taxon>Fungi</taxon>
        <taxon>Fungi incertae sedis</taxon>
        <taxon>Mucoromycota</taxon>
        <taxon>Glomeromycotina</taxon>
        <taxon>Glomeromycetes</taxon>
        <taxon>Diversisporales</taxon>
        <taxon>Gigasporaceae</taxon>
        <taxon>Racocetra</taxon>
    </lineage>
</organism>
<feature type="non-terminal residue" evidence="1">
    <location>
        <position position="1"/>
    </location>
</feature>
<proteinExistence type="predicted"/>
<evidence type="ECO:0000313" key="2">
    <source>
        <dbReference type="Proteomes" id="UP000789396"/>
    </source>
</evidence>
<evidence type="ECO:0000313" key="1">
    <source>
        <dbReference type="EMBL" id="CAG8743651.1"/>
    </source>
</evidence>
<sequence length="119" mass="13682">TCPFIPNIVQNSIISNEQYTEESDESHLFKGCSEDDETTLYLDQHEGEFSVTCQRSPTSMLLAQRSKKRYCNEPSMIISSCCESNEYTRESFCGNQLVKEFVKKLDEIKCCDNHEAEFA</sequence>
<comment type="caution">
    <text evidence="1">The sequence shown here is derived from an EMBL/GenBank/DDBJ whole genome shotgun (WGS) entry which is preliminary data.</text>
</comment>
<reference evidence="1" key="1">
    <citation type="submission" date="2021-06" db="EMBL/GenBank/DDBJ databases">
        <authorList>
            <person name="Kallberg Y."/>
            <person name="Tangrot J."/>
            <person name="Rosling A."/>
        </authorList>
    </citation>
    <scope>NUCLEOTIDE SEQUENCE</scope>
    <source>
        <strain evidence="1">IN212</strain>
    </source>
</reference>
<dbReference type="AlphaFoldDB" id="A0A9N9IRA5"/>
<name>A0A9N9IRA5_9GLOM</name>
<dbReference type="EMBL" id="CAJVPZ010033158">
    <property type="protein sequence ID" value="CAG8743651.1"/>
    <property type="molecule type" value="Genomic_DNA"/>
</dbReference>
<protein>
    <submittedName>
        <fullName evidence="1">10942_t:CDS:1</fullName>
    </submittedName>
</protein>